<organism evidence="2">
    <name type="scientific">Amblyomma cajennense</name>
    <name type="common">Cayenne tick</name>
    <name type="synonym">Acarus cajennensis</name>
    <dbReference type="NCBI Taxonomy" id="34607"/>
    <lineage>
        <taxon>Eukaryota</taxon>
        <taxon>Metazoa</taxon>
        <taxon>Ecdysozoa</taxon>
        <taxon>Arthropoda</taxon>
        <taxon>Chelicerata</taxon>
        <taxon>Arachnida</taxon>
        <taxon>Acari</taxon>
        <taxon>Parasitiformes</taxon>
        <taxon>Ixodida</taxon>
        <taxon>Ixodoidea</taxon>
        <taxon>Ixodidae</taxon>
        <taxon>Amblyomminae</taxon>
        <taxon>Amblyomma</taxon>
    </lineage>
</organism>
<dbReference type="GO" id="GO:0008237">
    <property type="term" value="F:metallopeptidase activity"/>
    <property type="evidence" value="ECO:0007669"/>
    <property type="project" value="UniProtKB-KW"/>
</dbReference>
<evidence type="ECO:0000256" key="1">
    <source>
        <dbReference type="SAM" id="SignalP"/>
    </source>
</evidence>
<keyword evidence="2" id="KW-0645">Protease</keyword>
<proteinExistence type="evidence at transcript level"/>
<evidence type="ECO:0000313" key="2">
    <source>
        <dbReference type="EMBL" id="JAC19031.1"/>
    </source>
</evidence>
<keyword evidence="2" id="KW-0378">Hydrolase</keyword>
<keyword evidence="2" id="KW-0482">Metalloprotease</keyword>
<protein>
    <submittedName>
        <fullName evidence="2">Putative salivary gland metalloprotease</fullName>
    </submittedName>
</protein>
<dbReference type="GO" id="GO:0006508">
    <property type="term" value="P:proteolysis"/>
    <property type="evidence" value="ECO:0007669"/>
    <property type="project" value="UniProtKB-KW"/>
</dbReference>
<dbReference type="EMBL" id="GBBK01005451">
    <property type="protein sequence ID" value="JAC19031.1"/>
    <property type="molecule type" value="mRNA"/>
</dbReference>
<feature type="chain" id="PRO_5001514802" evidence="1">
    <location>
        <begin position="31"/>
        <end position="131"/>
    </location>
</feature>
<accession>A0A023FBY0</accession>
<name>A0A023FBY0_AMBCJ</name>
<reference evidence="2" key="1">
    <citation type="submission" date="2014-03" db="EMBL/GenBank/DDBJ databases">
        <title>The sialotranscriptome of Amblyomma triste, Amblyomma parvum and Amblyomma cajennense ticks, uncovered by 454-based RNA-seq.</title>
        <authorList>
            <person name="Garcia G.R."/>
            <person name="Gardinassi L.G."/>
            <person name="Ribeiro J.M."/>
            <person name="Anatriello E."/>
            <person name="Ferreira B.R."/>
            <person name="Moreira H.N."/>
            <person name="Mafra C."/>
            <person name="Olegario M.M."/>
            <person name="Szabo P.J."/>
            <person name="Miranda-Santos I.K."/>
            <person name="Maruyama S.R."/>
        </authorList>
    </citation>
    <scope>NUCLEOTIDE SEQUENCE</scope>
    <source>
        <strain evidence="2">Uberlandia</strain>
        <tissue evidence="2">Salivary glands</tissue>
    </source>
</reference>
<keyword evidence="1" id="KW-0732">Signal</keyword>
<sequence length="131" mass="15405">MFVYGVLFRQSGKHFLVLVITSVLTTLTCSNEITESTIVYPHVYEDREEASEKVLVIQDGYSINLKKASVLAENLLLQDIRDEGISETYVEGAFYERHLYQDVKREAFPHCKTRREWTLRRYWPPKFHTSN</sequence>
<dbReference type="AlphaFoldDB" id="A0A023FBY0"/>
<feature type="signal peptide" evidence="1">
    <location>
        <begin position="1"/>
        <end position="30"/>
    </location>
</feature>